<dbReference type="Gene3D" id="3.80.10.10">
    <property type="entry name" value="Ribonuclease Inhibitor"/>
    <property type="match status" value="4"/>
</dbReference>
<accession>A0ABR2HD58</accession>
<dbReference type="InterPro" id="IPR001245">
    <property type="entry name" value="Ser-Thr/Tyr_kinase_cat_dom"/>
</dbReference>
<dbReference type="SUPFAM" id="SSF56112">
    <property type="entry name" value="Protein kinase-like (PK-like)"/>
    <property type="match status" value="1"/>
</dbReference>
<dbReference type="Pfam" id="PF00069">
    <property type="entry name" value="Pkinase"/>
    <property type="match status" value="1"/>
</dbReference>
<proteinExistence type="predicted"/>
<keyword evidence="5" id="KW-1185">Reference proteome</keyword>
<feature type="binding site" evidence="1">
    <location>
        <position position="39"/>
    </location>
    <ligand>
        <name>ATP</name>
        <dbReference type="ChEBI" id="CHEBI:30616"/>
    </ligand>
</feature>
<evidence type="ECO:0000256" key="2">
    <source>
        <dbReference type="SAM" id="MobiDB-lite"/>
    </source>
</evidence>
<keyword evidence="1" id="KW-0067">ATP-binding</keyword>
<dbReference type="PROSITE" id="PS50011">
    <property type="entry name" value="PROTEIN_KINASE_DOM"/>
    <property type="match status" value="1"/>
</dbReference>
<dbReference type="InterPro" id="IPR000719">
    <property type="entry name" value="Prot_kinase_dom"/>
</dbReference>
<dbReference type="Gene3D" id="1.10.510.10">
    <property type="entry name" value="Transferase(Phosphotransferase) domain 1"/>
    <property type="match status" value="1"/>
</dbReference>
<dbReference type="PRINTS" id="PR00109">
    <property type="entry name" value="TYRKINASE"/>
</dbReference>
<dbReference type="SMART" id="SM00220">
    <property type="entry name" value="S_TKc"/>
    <property type="match status" value="1"/>
</dbReference>
<comment type="caution">
    <text evidence="4">The sequence shown here is derived from an EMBL/GenBank/DDBJ whole genome shotgun (WGS) entry which is preliminary data.</text>
</comment>
<protein>
    <recommendedName>
        <fullName evidence="3">Protein kinase domain-containing protein</fullName>
    </recommendedName>
</protein>
<evidence type="ECO:0000313" key="5">
    <source>
        <dbReference type="Proteomes" id="UP001470230"/>
    </source>
</evidence>
<gene>
    <name evidence="4" type="ORF">M9Y10_024785</name>
</gene>
<dbReference type="InterPro" id="IPR017441">
    <property type="entry name" value="Protein_kinase_ATP_BS"/>
</dbReference>
<evidence type="ECO:0000313" key="4">
    <source>
        <dbReference type="EMBL" id="KAK8843720.1"/>
    </source>
</evidence>
<dbReference type="Proteomes" id="UP001470230">
    <property type="component" value="Unassembled WGS sequence"/>
</dbReference>
<dbReference type="InterPro" id="IPR026906">
    <property type="entry name" value="LRR_5"/>
</dbReference>
<dbReference type="InterPro" id="IPR032675">
    <property type="entry name" value="LRR_dom_sf"/>
</dbReference>
<dbReference type="PANTHER" id="PTHR45661">
    <property type="entry name" value="SURFACE ANTIGEN"/>
    <property type="match status" value="1"/>
</dbReference>
<dbReference type="SUPFAM" id="SSF52058">
    <property type="entry name" value="L domain-like"/>
    <property type="match status" value="3"/>
</dbReference>
<feature type="region of interest" description="Disordered" evidence="2">
    <location>
        <begin position="323"/>
        <end position="358"/>
    </location>
</feature>
<dbReference type="EMBL" id="JAPFFF010000034">
    <property type="protein sequence ID" value="KAK8843720.1"/>
    <property type="molecule type" value="Genomic_DNA"/>
</dbReference>
<sequence>MDEFLDLSKFTKQKKIGKGSFGQVYKVIEKGTENIFAAKVSLVKITEDKKMFLNLKREVSILSQLNHPSVLKFIGYSPVDFNQQSYPIIMTEYSPNGSLQDVIERSRRSNAPETWTDTKKLINLYGIASAMSYLHAHNIIHRDLKPANILEDENLFPKIADFGLSKINHQNANSMTSQSTIGLKGTPIYTAPEVWINNEYLQAGDVYAFSFIAYQLFELAEPFKEYDLNLLYKKVIIEGERPKFMYLIPACYRDLIRRCWSENPENRPTFQDIVKELRTTKEFIIDTINEDEFFEYVDFIDSQGSSFDPEKKLQAICPVDQNSREETISEERMESSLKEESFNEERMESSLKEESFNEERMESSLKEEMSSEINNSVSIEIFNKLPIEKQRKITSSIIESETFFESDNSLSNINEFLNYLHNSGCVESEEKYFKINEEDPTIGLEWINQNTTKITLSQEVISKIYEGKSIENKEISEKLNKFKTISIELKYPSETFEEVYKEVLELKKDNKEVILINILINGLCNTDKKFRNNKNIHSVQFDNSVTGIYGERIGFKNSGGGSFYGCSSLTQVTIPSSVTSIGDYSFCGCKSLAQLTVPSSVTSVGKGAFSGCISLKQIKIPSSITNIESETFFGCVSLENISLPISLTHINDYAFSECHSLTRISFYCSFSEKDNYGEFKIETNDIFDILSAKLPEWNELVLMQPTINLISKKAFSECPLMIQIIIPSFVNTIKENTFNGCSSLTQITIPSSVTSIGGSAFNKCKSLVQITIPSSVKSIGGSAFNKCKSLVQITIPSSIKSIGSYAFNECSSLTQIAIPSSVTSIGSYAFNKCKSLAQITIPSSVTSIDCYTFNKCSSLTQITIPSSVTSIGGYAFNKCSNLEQITIPSSVISIRIGAFCECSSLKDISITSPLALIDKKTFEKCSLLERIMIPSSVIKISFSAFFECSSLKEITIPSSVTKILKKSFEGCSSLKQITIPSSVTLIGSYAFRRCSSLSDFMIPSSVTSIKKSVFENCSSLEQITIPSSVVSIEENAFCGCSSLMQVTIPSSVTKIEYFAFRGCMSLREVTIQSSAISIKKNSFEKCFSLTQITVPSSETSLGNLTFTGSPNDIISNLLENRS</sequence>
<dbReference type="PROSITE" id="PS00107">
    <property type="entry name" value="PROTEIN_KINASE_ATP"/>
    <property type="match status" value="1"/>
</dbReference>
<keyword evidence="1" id="KW-0547">Nucleotide-binding</keyword>
<evidence type="ECO:0000259" key="3">
    <source>
        <dbReference type="PROSITE" id="PS50011"/>
    </source>
</evidence>
<feature type="domain" description="Protein kinase" evidence="3">
    <location>
        <begin position="10"/>
        <end position="284"/>
    </location>
</feature>
<dbReference type="PANTHER" id="PTHR45661:SF3">
    <property type="entry name" value="IG-LIKE DOMAIN-CONTAINING PROTEIN"/>
    <property type="match status" value="1"/>
</dbReference>
<dbReference type="InterPro" id="IPR011009">
    <property type="entry name" value="Kinase-like_dom_sf"/>
</dbReference>
<name>A0ABR2HD58_9EUKA</name>
<evidence type="ECO:0000256" key="1">
    <source>
        <dbReference type="PROSITE-ProRule" id="PRU10141"/>
    </source>
</evidence>
<dbReference type="InterPro" id="IPR053139">
    <property type="entry name" value="Surface_bspA-like"/>
</dbReference>
<organism evidence="4 5">
    <name type="scientific">Tritrichomonas musculus</name>
    <dbReference type="NCBI Taxonomy" id="1915356"/>
    <lineage>
        <taxon>Eukaryota</taxon>
        <taxon>Metamonada</taxon>
        <taxon>Parabasalia</taxon>
        <taxon>Tritrichomonadida</taxon>
        <taxon>Tritrichomonadidae</taxon>
        <taxon>Tritrichomonas</taxon>
    </lineage>
</organism>
<reference evidence="4 5" key="1">
    <citation type="submission" date="2024-04" db="EMBL/GenBank/DDBJ databases">
        <title>Tritrichomonas musculus Genome.</title>
        <authorList>
            <person name="Alves-Ferreira E."/>
            <person name="Grigg M."/>
            <person name="Lorenzi H."/>
            <person name="Galac M."/>
        </authorList>
    </citation>
    <scope>NUCLEOTIDE SEQUENCE [LARGE SCALE GENOMIC DNA]</scope>
    <source>
        <strain evidence="4 5">EAF2021</strain>
    </source>
</reference>
<dbReference type="Pfam" id="PF13306">
    <property type="entry name" value="LRR_5"/>
    <property type="match status" value="3"/>
</dbReference>